<proteinExistence type="predicted"/>
<protein>
    <recommendedName>
        <fullName evidence="5">STI1 domain-containing protein</fullName>
    </recommendedName>
</protein>
<evidence type="ECO:0008006" key="5">
    <source>
        <dbReference type="Google" id="ProtNLM"/>
    </source>
</evidence>
<evidence type="ECO:0000313" key="3">
    <source>
        <dbReference type="EMBL" id="PIA17273.1"/>
    </source>
</evidence>
<evidence type="ECO:0000256" key="1">
    <source>
        <dbReference type="SAM" id="MobiDB-lite"/>
    </source>
</evidence>
<name>A0A2G5BE41_COERN</name>
<sequence>MLFRLLAIVALSMFNVLVLRTTAAAEVQDMSSASSPDSNIIPFENLAQNLPEAFSALEGQFEDPAFKAMLTSQLNNPHAVEMFQSLIHDPSAASSISALLDDPNIQSSLSVQFVEQYLSPTNTAASANSGADAEATNDVSSEKGKNDFESSLKNALHSTDSGATGKPRALVVGFLLTIILGALAPM</sequence>
<feature type="compositionally biased region" description="Low complexity" evidence="1">
    <location>
        <begin position="123"/>
        <end position="136"/>
    </location>
</feature>
<dbReference type="AlphaFoldDB" id="A0A2G5BE41"/>
<keyword evidence="4" id="KW-1185">Reference proteome</keyword>
<dbReference type="OrthoDB" id="5570087at2759"/>
<feature type="chain" id="PRO_5013693657" description="STI1 domain-containing protein" evidence="2">
    <location>
        <begin position="25"/>
        <end position="186"/>
    </location>
</feature>
<feature type="region of interest" description="Disordered" evidence="1">
    <location>
        <begin position="123"/>
        <end position="146"/>
    </location>
</feature>
<gene>
    <name evidence="3" type="ORF">COEREDRAFT_7630</name>
</gene>
<dbReference type="EMBL" id="KZ303495">
    <property type="protein sequence ID" value="PIA17273.1"/>
    <property type="molecule type" value="Genomic_DNA"/>
</dbReference>
<dbReference type="Proteomes" id="UP000242474">
    <property type="component" value="Unassembled WGS sequence"/>
</dbReference>
<accession>A0A2G5BE41</accession>
<reference evidence="3 4" key="1">
    <citation type="journal article" date="2015" name="Genome Biol. Evol.">
        <title>Phylogenomic analyses indicate that early fungi evolved digesting cell walls of algal ancestors of land plants.</title>
        <authorList>
            <person name="Chang Y."/>
            <person name="Wang S."/>
            <person name="Sekimoto S."/>
            <person name="Aerts A.L."/>
            <person name="Choi C."/>
            <person name="Clum A."/>
            <person name="LaButti K.M."/>
            <person name="Lindquist E.A."/>
            <person name="Yee Ngan C."/>
            <person name="Ohm R.A."/>
            <person name="Salamov A.A."/>
            <person name="Grigoriev I.V."/>
            <person name="Spatafora J.W."/>
            <person name="Berbee M.L."/>
        </authorList>
    </citation>
    <scope>NUCLEOTIDE SEQUENCE [LARGE SCALE GENOMIC DNA]</scope>
    <source>
        <strain evidence="3 4">NRRL 1564</strain>
    </source>
</reference>
<feature type="signal peptide" evidence="2">
    <location>
        <begin position="1"/>
        <end position="24"/>
    </location>
</feature>
<organism evidence="3 4">
    <name type="scientific">Coemansia reversa (strain ATCC 12441 / NRRL 1564)</name>
    <dbReference type="NCBI Taxonomy" id="763665"/>
    <lineage>
        <taxon>Eukaryota</taxon>
        <taxon>Fungi</taxon>
        <taxon>Fungi incertae sedis</taxon>
        <taxon>Zoopagomycota</taxon>
        <taxon>Kickxellomycotina</taxon>
        <taxon>Kickxellomycetes</taxon>
        <taxon>Kickxellales</taxon>
        <taxon>Kickxellaceae</taxon>
        <taxon>Coemansia</taxon>
    </lineage>
</organism>
<evidence type="ECO:0000256" key="2">
    <source>
        <dbReference type="SAM" id="SignalP"/>
    </source>
</evidence>
<keyword evidence="2" id="KW-0732">Signal</keyword>
<evidence type="ECO:0000313" key="4">
    <source>
        <dbReference type="Proteomes" id="UP000242474"/>
    </source>
</evidence>